<accession>A0ABU1IRI2</accession>
<protein>
    <recommendedName>
        <fullName evidence="3">NADPH-dependent FMN reductase-like domain-containing protein</fullName>
    </recommendedName>
</protein>
<dbReference type="EMBL" id="JAVDQG010000005">
    <property type="protein sequence ID" value="MDR6226544.1"/>
    <property type="molecule type" value="Genomic_DNA"/>
</dbReference>
<dbReference type="RefSeq" id="WP_309866578.1">
    <property type="nucleotide sequence ID" value="NZ_JAVDQG010000005.1"/>
</dbReference>
<sequence>MSLPLKGKAALVTGASRGSGSPSTGSAIIDYFVDCHFIYRIEKGGREAEEGQVLRGVKLKNHRKAGYVT</sequence>
<keyword evidence="2" id="KW-1185">Reference proteome</keyword>
<reference evidence="1 2" key="1">
    <citation type="submission" date="2023-07" db="EMBL/GenBank/DDBJ databases">
        <title>Genomic Encyclopedia of Type Strains, Phase IV (KMG-IV): sequencing the most valuable type-strain genomes for metagenomic binning, comparative biology and taxonomic classification.</title>
        <authorList>
            <person name="Goeker M."/>
        </authorList>
    </citation>
    <scope>NUCLEOTIDE SEQUENCE [LARGE SCALE GENOMIC DNA]</scope>
    <source>
        <strain evidence="1 2">DSM 45903</strain>
    </source>
</reference>
<comment type="caution">
    <text evidence="1">The sequence shown here is derived from an EMBL/GenBank/DDBJ whole genome shotgun (WGS) entry which is preliminary data.</text>
</comment>
<organism evidence="1 2">
    <name type="scientific">Desmospora profundinema</name>
    <dbReference type="NCBI Taxonomy" id="1571184"/>
    <lineage>
        <taxon>Bacteria</taxon>
        <taxon>Bacillati</taxon>
        <taxon>Bacillota</taxon>
        <taxon>Bacilli</taxon>
        <taxon>Bacillales</taxon>
        <taxon>Thermoactinomycetaceae</taxon>
        <taxon>Desmospora</taxon>
    </lineage>
</organism>
<name>A0ABU1IRI2_9BACL</name>
<evidence type="ECO:0000313" key="1">
    <source>
        <dbReference type="EMBL" id="MDR6226544.1"/>
    </source>
</evidence>
<proteinExistence type="predicted"/>
<gene>
    <name evidence="1" type="ORF">JOE21_002551</name>
</gene>
<evidence type="ECO:0008006" key="3">
    <source>
        <dbReference type="Google" id="ProtNLM"/>
    </source>
</evidence>
<dbReference type="Proteomes" id="UP001185012">
    <property type="component" value="Unassembled WGS sequence"/>
</dbReference>
<evidence type="ECO:0000313" key="2">
    <source>
        <dbReference type="Proteomes" id="UP001185012"/>
    </source>
</evidence>